<gene>
    <name evidence="2" type="ORF">DZC72_09235</name>
</gene>
<name>A0A426RNX0_9FLAO</name>
<keyword evidence="3" id="KW-1185">Reference proteome</keyword>
<keyword evidence="1" id="KW-1133">Transmembrane helix</keyword>
<keyword evidence="1" id="KW-0472">Membrane</keyword>
<feature type="transmembrane region" description="Helical" evidence="1">
    <location>
        <begin position="115"/>
        <end position="147"/>
    </location>
</feature>
<proteinExistence type="predicted"/>
<evidence type="ECO:0000256" key="1">
    <source>
        <dbReference type="SAM" id="Phobius"/>
    </source>
</evidence>
<keyword evidence="1" id="KW-0812">Transmembrane</keyword>
<feature type="transmembrane region" description="Helical" evidence="1">
    <location>
        <begin position="38"/>
        <end position="56"/>
    </location>
</feature>
<dbReference type="AlphaFoldDB" id="A0A426RNX0"/>
<protein>
    <submittedName>
        <fullName evidence="2">Uncharacterized protein</fullName>
    </submittedName>
</protein>
<accession>A0A426RNX0</accession>
<evidence type="ECO:0000313" key="3">
    <source>
        <dbReference type="Proteomes" id="UP000286990"/>
    </source>
</evidence>
<reference evidence="3" key="1">
    <citation type="submission" date="2018-12" db="EMBL/GenBank/DDBJ databases">
        <title>Maribacter lutimaris sp. nov., isolated from marine sediment.</title>
        <authorList>
            <person name="Kim K.K."/>
        </authorList>
    </citation>
    <scope>NUCLEOTIDE SEQUENCE [LARGE SCALE GENOMIC DNA]</scope>
    <source>
        <strain evidence="3">PoM-212</strain>
    </source>
</reference>
<comment type="caution">
    <text evidence="2">The sequence shown here is derived from an EMBL/GenBank/DDBJ whole genome shotgun (WGS) entry which is preliminary data.</text>
</comment>
<evidence type="ECO:0000313" key="2">
    <source>
        <dbReference type="EMBL" id="RRQ50694.1"/>
    </source>
</evidence>
<organism evidence="2 3">
    <name type="scientific">Maribacter algicola</name>
    <dbReference type="NCBI Taxonomy" id="2498892"/>
    <lineage>
        <taxon>Bacteria</taxon>
        <taxon>Pseudomonadati</taxon>
        <taxon>Bacteroidota</taxon>
        <taxon>Flavobacteriia</taxon>
        <taxon>Flavobacteriales</taxon>
        <taxon>Flavobacteriaceae</taxon>
        <taxon>Maribacter</taxon>
    </lineage>
</organism>
<feature type="transmembrane region" description="Helical" evidence="1">
    <location>
        <begin position="68"/>
        <end position="86"/>
    </location>
</feature>
<dbReference type="EMBL" id="QUSX01000001">
    <property type="protein sequence ID" value="RRQ50694.1"/>
    <property type="molecule type" value="Genomic_DNA"/>
</dbReference>
<sequence>MGTGLLALLCILWEKYNGGVITHHLLARKDLPGISNWWGLLTLPTLAWISLSVILERQNKNQGIENTVIRRFLAAFLFGALASLLWEFKLDEFLQYYILLPLPIALFKRLHLPEYLLGFVIGMLFTFGGILPIIVGLVLMLLCFLIYKFVRILKLLF</sequence>
<dbReference type="Proteomes" id="UP000286990">
    <property type="component" value="Unassembled WGS sequence"/>
</dbReference>